<dbReference type="InterPro" id="IPR023187">
    <property type="entry name" value="Tscrpt_reg_MarR-type_CS"/>
</dbReference>
<dbReference type="Pfam" id="PF12802">
    <property type="entry name" value="MarR_2"/>
    <property type="match status" value="1"/>
</dbReference>
<dbReference type="PRINTS" id="PR00598">
    <property type="entry name" value="HTHMARR"/>
</dbReference>
<keyword evidence="2" id="KW-0238">DNA-binding</keyword>
<dbReference type="PANTHER" id="PTHR42756:SF1">
    <property type="entry name" value="TRANSCRIPTIONAL REPRESSOR OF EMRAB OPERON"/>
    <property type="match status" value="1"/>
</dbReference>
<evidence type="ECO:0000256" key="2">
    <source>
        <dbReference type="ARBA" id="ARBA00023125"/>
    </source>
</evidence>
<evidence type="ECO:0000259" key="4">
    <source>
        <dbReference type="PROSITE" id="PS50995"/>
    </source>
</evidence>
<dbReference type="InterPro" id="IPR000835">
    <property type="entry name" value="HTH_MarR-typ"/>
</dbReference>
<dbReference type="InterPro" id="IPR036390">
    <property type="entry name" value="WH_DNA-bd_sf"/>
</dbReference>
<dbReference type="GO" id="GO:0003700">
    <property type="term" value="F:DNA-binding transcription factor activity"/>
    <property type="evidence" value="ECO:0007669"/>
    <property type="project" value="InterPro"/>
</dbReference>
<dbReference type="AlphaFoldDB" id="A0A5B2TFL7"/>
<dbReference type="OrthoDB" id="7427954at2"/>
<dbReference type="InterPro" id="IPR036388">
    <property type="entry name" value="WH-like_DNA-bd_sf"/>
</dbReference>
<dbReference type="SMART" id="SM00347">
    <property type="entry name" value="HTH_MARR"/>
    <property type="match status" value="1"/>
</dbReference>
<sequence length="155" mass="17122">MASNPSSPHRQRFGFEFAVLARQWRRTLDRRLERAGLSDATWAPLIHLQESGDGITQKELSALVGTDGSSLVRLLDILAGKGLIERRVDEGDRRARLIFLTDAGRSAIRDIRCTLAVAEAEMLSDLSDAELALMTSAFQRIAARLRALQPGRAKP</sequence>
<evidence type="ECO:0000256" key="3">
    <source>
        <dbReference type="ARBA" id="ARBA00023163"/>
    </source>
</evidence>
<dbReference type="GO" id="GO:0003677">
    <property type="term" value="F:DNA binding"/>
    <property type="evidence" value="ECO:0007669"/>
    <property type="project" value="UniProtKB-KW"/>
</dbReference>
<name>A0A5B2TFL7_9PROT</name>
<accession>A0A5B2TFL7</accession>
<organism evidence="5 6">
    <name type="scientific">Teichococcus oryzae</name>
    <dbReference type="NCBI Taxonomy" id="1608942"/>
    <lineage>
        <taxon>Bacteria</taxon>
        <taxon>Pseudomonadati</taxon>
        <taxon>Pseudomonadota</taxon>
        <taxon>Alphaproteobacteria</taxon>
        <taxon>Acetobacterales</taxon>
        <taxon>Roseomonadaceae</taxon>
        <taxon>Roseomonas</taxon>
    </lineage>
</organism>
<dbReference type="SUPFAM" id="SSF46785">
    <property type="entry name" value="Winged helix' DNA-binding domain"/>
    <property type="match status" value="1"/>
</dbReference>
<proteinExistence type="predicted"/>
<dbReference type="PANTHER" id="PTHR42756">
    <property type="entry name" value="TRANSCRIPTIONAL REGULATOR, MARR"/>
    <property type="match status" value="1"/>
</dbReference>
<evidence type="ECO:0000313" key="6">
    <source>
        <dbReference type="Proteomes" id="UP000322110"/>
    </source>
</evidence>
<evidence type="ECO:0000256" key="1">
    <source>
        <dbReference type="ARBA" id="ARBA00023015"/>
    </source>
</evidence>
<comment type="caution">
    <text evidence="5">The sequence shown here is derived from an EMBL/GenBank/DDBJ whole genome shotgun (WGS) entry which is preliminary data.</text>
</comment>
<protein>
    <submittedName>
        <fullName evidence="5">MarR family transcriptional regulator</fullName>
    </submittedName>
</protein>
<keyword evidence="6" id="KW-1185">Reference proteome</keyword>
<feature type="domain" description="HTH marR-type" evidence="4">
    <location>
        <begin position="10"/>
        <end position="143"/>
    </location>
</feature>
<reference evidence="5 6" key="1">
    <citation type="journal article" date="2015" name="Int. J. Syst. Evol. Microbiol.">
        <title>Roseomonas oryzae sp. nov., isolated from paddy rhizosphere soil.</title>
        <authorList>
            <person name="Ramaprasad E.V."/>
            <person name="Sasikala Ch."/>
            <person name="Ramana Ch.V."/>
        </authorList>
    </citation>
    <scope>NUCLEOTIDE SEQUENCE [LARGE SCALE GENOMIC DNA]</scope>
    <source>
        <strain evidence="5 6">KCTC 42542</strain>
    </source>
</reference>
<dbReference type="PROSITE" id="PS01117">
    <property type="entry name" value="HTH_MARR_1"/>
    <property type="match status" value="1"/>
</dbReference>
<evidence type="ECO:0000313" key="5">
    <source>
        <dbReference type="EMBL" id="KAA2212924.1"/>
    </source>
</evidence>
<dbReference type="Gene3D" id="1.10.10.10">
    <property type="entry name" value="Winged helix-like DNA-binding domain superfamily/Winged helix DNA-binding domain"/>
    <property type="match status" value="1"/>
</dbReference>
<keyword evidence="1" id="KW-0805">Transcription regulation</keyword>
<dbReference type="RefSeq" id="WP_149812540.1">
    <property type="nucleotide sequence ID" value="NZ_VUKA01000005.1"/>
</dbReference>
<gene>
    <name evidence="5" type="ORF">F0Q34_12420</name>
</gene>
<dbReference type="PROSITE" id="PS50995">
    <property type="entry name" value="HTH_MARR_2"/>
    <property type="match status" value="1"/>
</dbReference>
<dbReference type="Proteomes" id="UP000322110">
    <property type="component" value="Unassembled WGS sequence"/>
</dbReference>
<keyword evidence="3" id="KW-0804">Transcription</keyword>
<dbReference type="EMBL" id="VUKA01000005">
    <property type="protein sequence ID" value="KAA2212924.1"/>
    <property type="molecule type" value="Genomic_DNA"/>
</dbReference>